<name>A0A7C4NV79_STAMA</name>
<proteinExistence type="predicted"/>
<accession>A0A7C4NV79</accession>
<evidence type="ECO:0000313" key="2">
    <source>
        <dbReference type="EMBL" id="HGQ73934.1"/>
    </source>
</evidence>
<dbReference type="EMBL" id="DTBE01000041">
    <property type="protein sequence ID" value="HGQ59359.1"/>
    <property type="molecule type" value="Genomic_DNA"/>
</dbReference>
<comment type="caution">
    <text evidence="2">The sequence shown here is derived from an EMBL/GenBank/DDBJ whole genome shotgun (WGS) entry which is preliminary data.</text>
</comment>
<sequence>MGVSIGITGFELIDELLTPLPNNWIIEFYGDEFLVNYFFHTTLAFNSLWRRVYAVIVREYGGLDPGLLAKLCRIYGCTLTNIMVARAFRIEDLVNILKNTIDSSGNLIAILYPYSYLPNNPSSYWKATLITGLIHSLSSRNQVVLFNTVSKFGNYMSEGGSMHHHIVKIMVKLWRRRDLCYAKLVKHSGKAGNSTRIFRLKLLETAIQRNSKTLLEWIRTV</sequence>
<protein>
    <submittedName>
        <fullName evidence="2">Uncharacterized protein</fullName>
    </submittedName>
</protein>
<dbReference type="EMBL" id="DTBP01000017">
    <property type="protein sequence ID" value="HGQ73934.1"/>
    <property type="molecule type" value="Genomic_DNA"/>
</dbReference>
<organism evidence="2">
    <name type="scientific">Staphylothermus marinus</name>
    <dbReference type="NCBI Taxonomy" id="2280"/>
    <lineage>
        <taxon>Archaea</taxon>
        <taxon>Thermoproteota</taxon>
        <taxon>Thermoprotei</taxon>
        <taxon>Desulfurococcales</taxon>
        <taxon>Desulfurococcaceae</taxon>
        <taxon>Staphylothermus</taxon>
    </lineage>
</organism>
<dbReference type="AlphaFoldDB" id="A0A7C4NV79"/>
<reference evidence="2" key="1">
    <citation type="journal article" date="2020" name="mSystems">
        <title>Genome- and Community-Level Interaction Insights into Carbon Utilization and Element Cycling Functions of Hydrothermarchaeota in Hydrothermal Sediment.</title>
        <authorList>
            <person name="Zhou Z."/>
            <person name="Liu Y."/>
            <person name="Xu W."/>
            <person name="Pan J."/>
            <person name="Luo Z.H."/>
            <person name="Li M."/>
        </authorList>
    </citation>
    <scope>NUCLEOTIDE SEQUENCE [LARGE SCALE GENOMIC DNA]</scope>
    <source>
        <strain evidence="1">SpSt-638</strain>
        <strain evidence="2">SpSt-648</strain>
    </source>
</reference>
<gene>
    <name evidence="1" type="ORF">ENU09_01355</name>
    <name evidence="2" type="ORF">ENU20_02520</name>
</gene>
<evidence type="ECO:0000313" key="1">
    <source>
        <dbReference type="EMBL" id="HGQ59359.1"/>
    </source>
</evidence>